<evidence type="ECO:0000256" key="7">
    <source>
        <dbReference type="ARBA" id="ARBA00022801"/>
    </source>
</evidence>
<dbReference type="InterPro" id="IPR011545">
    <property type="entry name" value="DEAD/DEAH_box_helicase_dom"/>
</dbReference>
<keyword evidence="14" id="KW-0413">Isomerase</keyword>
<dbReference type="AlphaFoldDB" id="A0A6B0YQA1"/>
<feature type="domain" description="Helicase ATP-binding" evidence="19">
    <location>
        <begin position="44"/>
        <end position="212"/>
    </location>
</feature>
<dbReference type="GO" id="GO:0006260">
    <property type="term" value="P:DNA replication"/>
    <property type="evidence" value="ECO:0007669"/>
    <property type="project" value="InterPro"/>
</dbReference>
<evidence type="ECO:0000256" key="12">
    <source>
        <dbReference type="ARBA" id="ARBA00023172"/>
    </source>
</evidence>
<dbReference type="InterPro" id="IPR006293">
    <property type="entry name" value="DNA_helicase_ATP-dep_RecQ_bac"/>
</dbReference>
<keyword evidence="6" id="KW-0227">DNA damage</keyword>
<evidence type="ECO:0000256" key="15">
    <source>
        <dbReference type="ARBA" id="ARBA00034617"/>
    </source>
</evidence>
<evidence type="ECO:0000256" key="16">
    <source>
        <dbReference type="NCBIfam" id="TIGR01389"/>
    </source>
</evidence>
<keyword evidence="8 21" id="KW-0347">Helicase</keyword>
<dbReference type="GO" id="GO:0003677">
    <property type="term" value="F:DNA binding"/>
    <property type="evidence" value="ECO:0007669"/>
    <property type="project" value="UniProtKB-KW"/>
</dbReference>
<dbReference type="SMART" id="SM00487">
    <property type="entry name" value="DEXDc"/>
    <property type="match status" value="1"/>
</dbReference>
<keyword evidence="7 21" id="KW-0378">Hydrolase</keyword>
<dbReference type="SUPFAM" id="SSF52540">
    <property type="entry name" value="P-loop containing nucleoside triphosphate hydrolases"/>
    <property type="match status" value="2"/>
</dbReference>
<evidence type="ECO:0000259" key="18">
    <source>
        <dbReference type="PROSITE" id="PS50967"/>
    </source>
</evidence>
<evidence type="ECO:0000256" key="13">
    <source>
        <dbReference type="ARBA" id="ARBA00023204"/>
    </source>
</evidence>
<dbReference type="GO" id="GO:0006310">
    <property type="term" value="P:DNA recombination"/>
    <property type="evidence" value="ECO:0007669"/>
    <property type="project" value="UniProtKB-UniRule"/>
</dbReference>
<dbReference type="InterPro" id="IPR029491">
    <property type="entry name" value="Helicase_HTH"/>
</dbReference>
<dbReference type="SMART" id="SM00341">
    <property type="entry name" value="HRDC"/>
    <property type="match status" value="1"/>
</dbReference>
<dbReference type="GO" id="GO:0043590">
    <property type="term" value="C:bacterial nucleoid"/>
    <property type="evidence" value="ECO:0007669"/>
    <property type="project" value="TreeGrafter"/>
</dbReference>
<keyword evidence="4" id="KW-0479">Metal-binding</keyword>
<dbReference type="Pfam" id="PF00270">
    <property type="entry name" value="DEAD"/>
    <property type="match status" value="1"/>
</dbReference>
<dbReference type="Gene3D" id="1.10.10.10">
    <property type="entry name" value="Winged helix-like DNA-binding domain superfamily/Winged helix DNA-binding domain"/>
    <property type="match status" value="1"/>
</dbReference>
<evidence type="ECO:0000313" key="21">
    <source>
        <dbReference type="EMBL" id="MXY92351.1"/>
    </source>
</evidence>
<keyword evidence="5" id="KW-0547">Nucleotide-binding</keyword>
<dbReference type="GO" id="GO:0030894">
    <property type="term" value="C:replisome"/>
    <property type="evidence" value="ECO:0007669"/>
    <property type="project" value="TreeGrafter"/>
</dbReference>
<protein>
    <recommendedName>
        <fullName evidence="16">DNA helicase RecQ</fullName>
        <ecNumber evidence="16">5.6.2.4</ecNumber>
    </recommendedName>
</protein>
<dbReference type="Pfam" id="PF16124">
    <property type="entry name" value="RecQ_Zn_bind"/>
    <property type="match status" value="1"/>
</dbReference>
<dbReference type="InterPro" id="IPR018982">
    <property type="entry name" value="RQC_domain"/>
</dbReference>
<evidence type="ECO:0000256" key="11">
    <source>
        <dbReference type="ARBA" id="ARBA00023125"/>
    </source>
</evidence>
<evidence type="ECO:0000256" key="8">
    <source>
        <dbReference type="ARBA" id="ARBA00022806"/>
    </source>
</evidence>
<dbReference type="EMBL" id="VXRG01000027">
    <property type="protein sequence ID" value="MXY92351.1"/>
    <property type="molecule type" value="Genomic_DNA"/>
</dbReference>
<keyword evidence="10" id="KW-0067">ATP-binding</keyword>
<dbReference type="InterPro" id="IPR027417">
    <property type="entry name" value="P-loop_NTPase"/>
</dbReference>
<evidence type="ECO:0000256" key="3">
    <source>
        <dbReference type="ARBA" id="ARBA00005446"/>
    </source>
</evidence>
<dbReference type="InterPro" id="IPR010997">
    <property type="entry name" value="HRDC-like_sf"/>
</dbReference>
<dbReference type="SMART" id="SM00490">
    <property type="entry name" value="HELICc"/>
    <property type="match status" value="1"/>
</dbReference>
<dbReference type="Pfam" id="PF14493">
    <property type="entry name" value="HTH_40"/>
    <property type="match status" value="1"/>
</dbReference>
<evidence type="ECO:0000256" key="17">
    <source>
        <dbReference type="SAM" id="MobiDB-lite"/>
    </source>
</evidence>
<dbReference type="GO" id="GO:0043138">
    <property type="term" value="F:3'-5' DNA helicase activity"/>
    <property type="evidence" value="ECO:0007669"/>
    <property type="project" value="UniProtKB-EC"/>
</dbReference>
<dbReference type="PANTHER" id="PTHR13710:SF105">
    <property type="entry name" value="ATP-DEPENDENT DNA HELICASE Q1"/>
    <property type="match status" value="1"/>
</dbReference>
<evidence type="ECO:0000256" key="10">
    <source>
        <dbReference type="ARBA" id="ARBA00022840"/>
    </source>
</evidence>
<evidence type="ECO:0000256" key="6">
    <source>
        <dbReference type="ARBA" id="ARBA00022763"/>
    </source>
</evidence>
<dbReference type="EC" id="5.6.2.4" evidence="16"/>
<proteinExistence type="inferred from homology"/>
<evidence type="ECO:0000259" key="19">
    <source>
        <dbReference type="PROSITE" id="PS51192"/>
    </source>
</evidence>
<dbReference type="InterPro" id="IPR002121">
    <property type="entry name" value="HRDC_dom"/>
</dbReference>
<sequence length="767" mass="87037">MCASSPTSSSGVVHGSSGMSETMYHLLNRHFGYDEFLPLQEEIITTVLEERDALVLMPTGGGKSLCYQLPAMHFEGLTLVVSPLIALMKDQVDALRSNGIPAASIHSRLPDFEINRVQQKAQQGALKILYVAPERLTLSRFQRFLAKLKVSLVAVDEAHCISVWGHDFRPAYRKLGELRRALPGVPFLALTASATERVREDIVEQLDLKQPERFVASFNRSNLSYAVLPKQRDSFARLVEFLQKHKGESVIIYSATIRGTEELAARLRESGFDAQPYHAELGGARQQRQEDFIHDRTAIIVATIAFGMGIDKSNVRLIVHYDLPKTLESYYQETGRAGRDGLPSDCVLFYTYAEVRKLEYLIDKDTEDETERRNAREKLARVNEFCQLQACRRRFLLRYFGEEWPKGNCGGCDFCLTPREEFDATEIAQKILSAVVRTGERFGIAHVTDVLRGSRKKRVQELKHDALSVYGIVDSYSADEIKEIASQLVEEGLLYRDKGEYPTLSVTGVGKDFLKRREALTLTRPKREQGKTPADSRSALDFEEVDGGIPQRRERRKESASSSTSLDFDQGLFEELRDLRRRLAEERGVPPYVIFNDVTLQQMAYYFPQSHESLSHISGVGKVKLEQLGDTFMAAIGSYARQHGLVERSILVTGRSRRQRAERKVSTYETTRQLLKQGLSVEQIAKERTMKESTVVDHLERLSEDGMDIDLRPMLPPAEKVGEITRTFEEMGGEFLKPIKELLGDDYSYDEIKMVRIFLRQQGIIPE</sequence>
<dbReference type="InterPro" id="IPR032284">
    <property type="entry name" value="RecQ_Zn-bd"/>
</dbReference>
<evidence type="ECO:0000259" key="20">
    <source>
        <dbReference type="PROSITE" id="PS51194"/>
    </source>
</evidence>
<dbReference type="PROSITE" id="PS51194">
    <property type="entry name" value="HELICASE_CTER"/>
    <property type="match status" value="1"/>
</dbReference>
<evidence type="ECO:0000256" key="1">
    <source>
        <dbReference type="ARBA" id="ARBA00001946"/>
    </source>
</evidence>
<keyword evidence="13" id="KW-0234">DNA repair</keyword>
<comment type="cofactor">
    <cofactor evidence="2">
        <name>Zn(2+)</name>
        <dbReference type="ChEBI" id="CHEBI:29105"/>
    </cofactor>
</comment>
<organism evidence="21">
    <name type="scientific">Caldilineaceae bacterium SB0664_bin_27</name>
    <dbReference type="NCBI Taxonomy" id="2605260"/>
    <lineage>
        <taxon>Bacteria</taxon>
        <taxon>Bacillati</taxon>
        <taxon>Chloroflexota</taxon>
        <taxon>Caldilineae</taxon>
        <taxon>Caldilineales</taxon>
        <taxon>Caldilineaceae</taxon>
    </lineage>
</organism>
<gene>
    <name evidence="21" type="primary">recQ</name>
    <name evidence="21" type="ORF">F4Y42_02775</name>
</gene>
<dbReference type="InterPro" id="IPR001650">
    <property type="entry name" value="Helicase_C-like"/>
</dbReference>
<feature type="region of interest" description="Disordered" evidence="17">
    <location>
        <begin position="522"/>
        <end position="566"/>
    </location>
</feature>
<dbReference type="InterPro" id="IPR004589">
    <property type="entry name" value="DNA_helicase_ATP-dep_RecQ"/>
</dbReference>
<dbReference type="Gene3D" id="3.40.50.300">
    <property type="entry name" value="P-loop containing nucleotide triphosphate hydrolases"/>
    <property type="match status" value="2"/>
</dbReference>
<dbReference type="Pfam" id="PF00570">
    <property type="entry name" value="HRDC"/>
    <property type="match status" value="1"/>
</dbReference>
<evidence type="ECO:0000256" key="14">
    <source>
        <dbReference type="ARBA" id="ARBA00023235"/>
    </source>
</evidence>
<comment type="catalytic activity">
    <reaction evidence="15">
        <text>Couples ATP hydrolysis with the unwinding of duplex DNA by translocating in the 3'-5' direction.</text>
        <dbReference type="EC" id="5.6.2.4"/>
    </reaction>
</comment>
<evidence type="ECO:0000256" key="4">
    <source>
        <dbReference type="ARBA" id="ARBA00022723"/>
    </source>
</evidence>
<comment type="similarity">
    <text evidence="3">Belongs to the helicase family. RecQ subfamily.</text>
</comment>
<dbReference type="NCBIfam" id="TIGR01389">
    <property type="entry name" value="recQ"/>
    <property type="match status" value="1"/>
</dbReference>
<dbReference type="Pfam" id="PF00271">
    <property type="entry name" value="Helicase_C"/>
    <property type="match status" value="1"/>
</dbReference>
<evidence type="ECO:0000256" key="5">
    <source>
        <dbReference type="ARBA" id="ARBA00022741"/>
    </source>
</evidence>
<name>A0A6B0YQA1_9CHLR</name>
<dbReference type="GO" id="GO:0046872">
    <property type="term" value="F:metal ion binding"/>
    <property type="evidence" value="ECO:0007669"/>
    <property type="project" value="UniProtKB-KW"/>
</dbReference>
<comment type="cofactor">
    <cofactor evidence="1">
        <name>Mg(2+)</name>
        <dbReference type="ChEBI" id="CHEBI:18420"/>
    </cofactor>
</comment>
<dbReference type="GO" id="GO:0016787">
    <property type="term" value="F:hydrolase activity"/>
    <property type="evidence" value="ECO:0007669"/>
    <property type="project" value="UniProtKB-KW"/>
</dbReference>
<dbReference type="FunFam" id="3.40.50.300:FF:000296">
    <property type="entry name" value="ATP-dependent DNA helicase RecQ"/>
    <property type="match status" value="1"/>
</dbReference>
<dbReference type="SMART" id="SM00956">
    <property type="entry name" value="RQC"/>
    <property type="match status" value="1"/>
</dbReference>
<dbReference type="InterPro" id="IPR014001">
    <property type="entry name" value="Helicase_ATP-bd"/>
</dbReference>
<dbReference type="InterPro" id="IPR036388">
    <property type="entry name" value="WH-like_DNA-bd_sf"/>
</dbReference>
<comment type="caution">
    <text evidence="21">The sequence shown here is derived from an EMBL/GenBank/DDBJ whole genome shotgun (WGS) entry which is preliminary data.</text>
</comment>
<feature type="domain" description="HRDC" evidence="18">
    <location>
        <begin position="566"/>
        <end position="646"/>
    </location>
</feature>
<feature type="domain" description="Helicase C-terminal" evidence="20">
    <location>
        <begin position="234"/>
        <end position="380"/>
    </location>
</feature>
<dbReference type="GO" id="GO:0006281">
    <property type="term" value="P:DNA repair"/>
    <property type="evidence" value="ECO:0007669"/>
    <property type="project" value="UniProtKB-KW"/>
</dbReference>
<keyword evidence="12" id="KW-0233">DNA recombination</keyword>
<evidence type="ECO:0000256" key="2">
    <source>
        <dbReference type="ARBA" id="ARBA00001947"/>
    </source>
</evidence>
<dbReference type="Gene3D" id="1.10.150.80">
    <property type="entry name" value="HRDC domain"/>
    <property type="match status" value="1"/>
</dbReference>
<reference evidence="21" key="1">
    <citation type="submission" date="2019-09" db="EMBL/GenBank/DDBJ databases">
        <title>Characterisation of the sponge microbiome using genome-centric metagenomics.</title>
        <authorList>
            <person name="Engelberts J.P."/>
            <person name="Robbins S.J."/>
            <person name="De Goeij J.M."/>
            <person name="Aranda M."/>
            <person name="Bell S.C."/>
            <person name="Webster N.S."/>
        </authorList>
    </citation>
    <scope>NUCLEOTIDE SEQUENCE</scope>
    <source>
        <strain evidence="21">SB0664_bin_27</strain>
    </source>
</reference>
<keyword evidence="9" id="KW-0862">Zinc</keyword>
<accession>A0A6B0YQA1</accession>
<dbReference type="PANTHER" id="PTHR13710">
    <property type="entry name" value="DNA HELICASE RECQ FAMILY MEMBER"/>
    <property type="match status" value="1"/>
</dbReference>
<dbReference type="GO" id="GO:0009432">
    <property type="term" value="P:SOS response"/>
    <property type="evidence" value="ECO:0007669"/>
    <property type="project" value="UniProtKB-UniRule"/>
</dbReference>
<dbReference type="GO" id="GO:0009378">
    <property type="term" value="F:four-way junction helicase activity"/>
    <property type="evidence" value="ECO:0007669"/>
    <property type="project" value="TreeGrafter"/>
</dbReference>
<dbReference type="PROSITE" id="PS50967">
    <property type="entry name" value="HRDC"/>
    <property type="match status" value="1"/>
</dbReference>
<keyword evidence="11" id="KW-0238">DNA-binding</keyword>
<dbReference type="Gene3D" id="1.10.10.1390">
    <property type="entry name" value="ATP-dependent DNA helicase RecQ"/>
    <property type="match status" value="1"/>
</dbReference>
<dbReference type="GO" id="GO:0005737">
    <property type="term" value="C:cytoplasm"/>
    <property type="evidence" value="ECO:0007669"/>
    <property type="project" value="TreeGrafter"/>
</dbReference>
<dbReference type="Pfam" id="PF09382">
    <property type="entry name" value="RQC"/>
    <property type="match status" value="1"/>
</dbReference>
<dbReference type="SUPFAM" id="SSF47819">
    <property type="entry name" value="HRDC-like"/>
    <property type="match status" value="1"/>
</dbReference>
<dbReference type="InterPro" id="IPR044876">
    <property type="entry name" value="HRDC_dom_sf"/>
</dbReference>
<dbReference type="CDD" id="cd17920">
    <property type="entry name" value="DEXHc_RecQ"/>
    <property type="match status" value="1"/>
</dbReference>
<dbReference type="GO" id="GO:0005524">
    <property type="term" value="F:ATP binding"/>
    <property type="evidence" value="ECO:0007669"/>
    <property type="project" value="UniProtKB-KW"/>
</dbReference>
<dbReference type="PROSITE" id="PS51192">
    <property type="entry name" value="HELICASE_ATP_BIND_1"/>
    <property type="match status" value="1"/>
</dbReference>
<dbReference type="NCBIfam" id="TIGR00614">
    <property type="entry name" value="recQ_fam"/>
    <property type="match status" value="1"/>
</dbReference>
<evidence type="ECO:0000256" key="9">
    <source>
        <dbReference type="ARBA" id="ARBA00022833"/>
    </source>
</evidence>